<dbReference type="GO" id="GO:0008360">
    <property type="term" value="P:regulation of cell shape"/>
    <property type="evidence" value="ECO:0007669"/>
    <property type="project" value="UniProtKB-UniRule"/>
</dbReference>
<keyword evidence="10" id="KW-1185">Reference proteome</keyword>
<dbReference type="SUPFAM" id="SSF141523">
    <property type="entry name" value="L,D-transpeptidase catalytic domain-like"/>
    <property type="match status" value="1"/>
</dbReference>
<evidence type="ECO:0000256" key="4">
    <source>
        <dbReference type="ARBA" id="ARBA00022984"/>
    </source>
</evidence>
<evidence type="ECO:0000313" key="9">
    <source>
        <dbReference type="EMBL" id="MBK6089141.1"/>
    </source>
</evidence>
<dbReference type="InterPro" id="IPR038063">
    <property type="entry name" value="Transpep_catalytic_dom"/>
</dbReference>
<evidence type="ECO:0000256" key="2">
    <source>
        <dbReference type="ARBA" id="ARBA00022679"/>
    </source>
</evidence>
<protein>
    <submittedName>
        <fullName evidence="9">DUF5011 domain-containing protein</fullName>
    </submittedName>
</protein>
<keyword evidence="4 6" id="KW-0573">Peptidoglycan synthesis</keyword>
<feature type="domain" description="L,D-TPase catalytic" evidence="8">
    <location>
        <begin position="164"/>
        <end position="292"/>
    </location>
</feature>
<dbReference type="GO" id="GO:0071972">
    <property type="term" value="F:peptidoglycan L,D-transpeptidase activity"/>
    <property type="evidence" value="ECO:0007669"/>
    <property type="project" value="TreeGrafter"/>
</dbReference>
<evidence type="ECO:0000256" key="5">
    <source>
        <dbReference type="ARBA" id="ARBA00023316"/>
    </source>
</evidence>
<dbReference type="Pfam" id="PF03734">
    <property type="entry name" value="YkuD"/>
    <property type="match status" value="1"/>
</dbReference>
<dbReference type="PANTHER" id="PTHR30582:SF2">
    <property type="entry name" value="L,D-TRANSPEPTIDASE YCIB-RELATED"/>
    <property type="match status" value="1"/>
</dbReference>
<evidence type="ECO:0000256" key="7">
    <source>
        <dbReference type="SAM" id="Phobius"/>
    </source>
</evidence>
<dbReference type="InterPro" id="IPR003343">
    <property type="entry name" value="Big_2"/>
</dbReference>
<evidence type="ECO:0000313" key="10">
    <source>
        <dbReference type="Proteomes" id="UP000633365"/>
    </source>
</evidence>
<dbReference type="Gene3D" id="2.40.440.10">
    <property type="entry name" value="L,D-transpeptidase catalytic domain-like"/>
    <property type="match status" value="1"/>
</dbReference>
<feature type="active site" description="Proton donor/acceptor" evidence="6">
    <location>
        <position position="240"/>
    </location>
</feature>
<dbReference type="EMBL" id="JAEQMG010000117">
    <property type="protein sequence ID" value="MBK6089141.1"/>
    <property type="molecule type" value="Genomic_DNA"/>
</dbReference>
<sequence length="405" mass="44558">MRYGSKYRYDQSRSNPAKKILIIVGVIVIIALTVMVVLRFVNLSKKAVDNGALNMQMSADKVTTMDVKTGDVCILSMPSAINMKEVEFTSTDPDVVRVDAAGHTDALAVGKATVTATARNFTAECQFTVTQNTEPERPDEVTTALKANQDVLAQNQASGMRDIYSITVNRRTNTVTVYTKDQDGQYTVPVRAMICSCGKGGEFTTITGDFSIYFQEPWHPLYDEVYGMFVSGFKDDFLFHSIPYENTTHDSLETAEFNKLGEPASQGCVRMMVSDVYWIMRNCELNTPVHVIDADTKADPLGRPNAPKLPVGATWDPTDDTEGNPFRGKMPTLEGADDLTLKKGGHFNELDGVTAADICGNDISDRVKVAGKVIPEKPGVYYLTYSITDDFNLKTRVTRTVTVTG</sequence>
<dbReference type="GO" id="GO:0016740">
    <property type="term" value="F:transferase activity"/>
    <property type="evidence" value="ECO:0007669"/>
    <property type="project" value="UniProtKB-KW"/>
</dbReference>
<keyword evidence="7" id="KW-0812">Transmembrane</keyword>
<evidence type="ECO:0000256" key="1">
    <source>
        <dbReference type="ARBA" id="ARBA00004752"/>
    </source>
</evidence>
<evidence type="ECO:0000259" key="8">
    <source>
        <dbReference type="PROSITE" id="PS52029"/>
    </source>
</evidence>
<comment type="caution">
    <text evidence="9">The sequence shown here is derived from an EMBL/GenBank/DDBJ whole genome shotgun (WGS) entry which is preliminary data.</text>
</comment>
<comment type="pathway">
    <text evidence="1 6">Cell wall biogenesis; peptidoglycan biosynthesis.</text>
</comment>
<dbReference type="CDD" id="cd16913">
    <property type="entry name" value="YkuD_like"/>
    <property type="match status" value="1"/>
</dbReference>
<keyword evidence="2" id="KW-0808">Transferase</keyword>
<dbReference type="InterPro" id="IPR013783">
    <property type="entry name" value="Ig-like_fold"/>
</dbReference>
<feature type="active site" description="Nucleophile" evidence="6">
    <location>
        <position position="268"/>
    </location>
</feature>
<dbReference type="InterPro" id="IPR005490">
    <property type="entry name" value="LD_TPept_cat_dom"/>
</dbReference>
<accession>A0A934WSI7</accession>
<name>A0A934WSI7_9FIRM</name>
<reference evidence="9" key="1">
    <citation type="submission" date="2021-01" db="EMBL/GenBank/DDBJ databases">
        <title>Genome public.</title>
        <authorList>
            <person name="Liu C."/>
            <person name="Sun Q."/>
        </authorList>
    </citation>
    <scope>NUCLEOTIDE SEQUENCE</scope>
    <source>
        <strain evidence="9">M6</strain>
    </source>
</reference>
<keyword evidence="5 6" id="KW-0961">Cell wall biogenesis/degradation</keyword>
<dbReference type="InterPro" id="IPR050979">
    <property type="entry name" value="LD-transpeptidase"/>
</dbReference>
<evidence type="ECO:0000256" key="3">
    <source>
        <dbReference type="ARBA" id="ARBA00022960"/>
    </source>
</evidence>
<dbReference type="PROSITE" id="PS52029">
    <property type="entry name" value="LD_TPASE"/>
    <property type="match status" value="1"/>
</dbReference>
<dbReference type="GO" id="GO:0071555">
    <property type="term" value="P:cell wall organization"/>
    <property type="evidence" value="ECO:0007669"/>
    <property type="project" value="UniProtKB-UniRule"/>
</dbReference>
<keyword evidence="3 6" id="KW-0133">Cell shape</keyword>
<gene>
    <name evidence="9" type="ORF">JKK62_10910</name>
</gene>
<dbReference type="Pfam" id="PF02368">
    <property type="entry name" value="Big_2"/>
    <property type="match status" value="1"/>
</dbReference>
<dbReference type="GO" id="GO:0005576">
    <property type="term" value="C:extracellular region"/>
    <property type="evidence" value="ECO:0007669"/>
    <property type="project" value="TreeGrafter"/>
</dbReference>
<proteinExistence type="predicted"/>
<dbReference type="SUPFAM" id="SSF49373">
    <property type="entry name" value="Invasin/intimin cell-adhesion fragments"/>
    <property type="match status" value="1"/>
</dbReference>
<dbReference type="Gene3D" id="2.60.40.10">
    <property type="entry name" value="Immunoglobulins"/>
    <property type="match status" value="1"/>
</dbReference>
<dbReference type="AlphaFoldDB" id="A0A934WSI7"/>
<dbReference type="InterPro" id="IPR032179">
    <property type="entry name" value="Cry22Aa_Ig-like"/>
</dbReference>
<dbReference type="Pfam" id="PF16403">
    <property type="entry name" value="Bact_surface_Ig-like"/>
    <property type="match status" value="1"/>
</dbReference>
<dbReference type="GO" id="GO:0018104">
    <property type="term" value="P:peptidoglycan-protein cross-linking"/>
    <property type="evidence" value="ECO:0007669"/>
    <property type="project" value="TreeGrafter"/>
</dbReference>
<dbReference type="PANTHER" id="PTHR30582">
    <property type="entry name" value="L,D-TRANSPEPTIDASE"/>
    <property type="match status" value="1"/>
</dbReference>
<dbReference type="RefSeq" id="WP_201427935.1">
    <property type="nucleotide sequence ID" value="NZ_JAEQMG010000117.1"/>
</dbReference>
<feature type="transmembrane region" description="Helical" evidence="7">
    <location>
        <begin position="20"/>
        <end position="41"/>
    </location>
</feature>
<dbReference type="Proteomes" id="UP000633365">
    <property type="component" value="Unassembled WGS sequence"/>
</dbReference>
<organism evidence="9 10">
    <name type="scientific">Ruminococcus difficilis</name>
    <dbReference type="NCBI Taxonomy" id="2763069"/>
    <lineage>
        <taxon>Bacteria</taxon>
        <taxon>Bacillati</taxon>
        <taxon>Bacillota</taxon>
        <taxon>Clostridia</taxon>
        <taxon>Eubacteriales</taxon>
        <taxon>Oscillospiraceae</taxon>
        <taxon>Ruminococcus</taxon>
    </lineage>
</organism>
<evidence type="ECO:0000256" key="6">
    <source>
        <dbReference type="PROSITE-ProRule" id="PRU01373"/>
    </source>
</evidence>
<keyword evidence="7" id="KW-1133">Transmembrane helix</keyword>
<dbReference type="InterPro" id="IPR008964">
    <property type="entry name" value="Invasin/intimin_cell_adhesion"/>
</dbReference>
<keyword evidence="7" id="KW-0472">Membrane</keyword>
<dbReference type="Gene3D" id="2.60.40.1080">
    <property type="match status" value="1"/>
</dbReference>